<dbReference type="Gene3D" id="2.70.70.10">
    <property type="entry name" value="Glucose Permease (Domain IIA)"/>
    <property type="match status" value="1"/>
</dbReference>
<dbReference type="InterPro" id="IPR011055">
    <property type="entry name" value="Dup_hybrid_motif"/>
</dbReference>
<accession>A0A4R3YH71</accession>
<organism evidence="3 4">
    <name type="scientific">Sulfurirhabdus autotrophica</name>
    <dbReference type="NCBI Taxonomy" id="1706046"/>
    <lineage>
        <taxon>Bacteria</taxon>
        <taxon>Pseudomonadati</taxon>
        <taxon>Pseudomonadota</taxon>
        <taxon>Betaproteobacteria</taxon>
        <taxon>Nitrosomonadales</taxon>
        <taxon>Sulfuricellaceae</taxon>
        <taxon>Sulfurirhabdus</taxon>
    </lineage>
</organism>
<feature type="chain" id="PRO_5020215634" evidence="1">
    <location>
        <begin position="28"/>
        <end position="288"/>
    </location>
</feature>
<dbReference type="GO" id="GO:0004222">
    <property type="term" value="F:metalloendopeptidase activity"/>
    <property type="evidence" value="ECO:0007669"/>
    <property type="project" value="TreeGrafter"/>
</dbReference>
<keyword evidence="1" id="KW-0732">Signal</keyword>
<dbReference type="PANTHER" id="PTHR21666">
    <property type="entry name" value="PEPTIDASE-RELATED"/>
    <property type="match status" value="1"/>
</dbReference>
<keyword evidence="4" id="KW-1185">Reference proteome</keyword>
<dbReference type="CDD" id="cd12797">
    <property type="entry name" value="M23_peptidase"/>
    <property type="match status" value="1"/>
</dbReference>
<dbReference type="Proteomes" id="UP000295367">
    <property type="component" value="Unassembled WGS sequence"/>
</dbReference>
<dbReference type="SUPFAM" id="SSF51261">
    <property type="entry name" value="Duplicated hybrid motif"/>
    <property type="match status" value="1"/>
</dbReference>
<gene>
    <name evidence="3" type="ORF">EDC63_101582</name>
</gene>
<dbReference type="Pfam" id="PF01551">
    <property type="entry name" value="Peptidase_M23"/>
    <property type="match status" value="1"/>
</dbReference>
<feature type="domain" description="M23ase beta-sheet core" evidence="2">
    <location>
        <begin position="151"/>
        <end position="254"/>
    </location>
</feature>
<sequence>MIWSESRKWLLLLVVCFGLLISTSANAYEYPFKVETTGANGHWEVVAKNTGPAPIYAVISLASSKNISSDRSWPVSVLVPSYSNKTVLKIKQKEPGGSAGFSLRTTFKMGDPDAVPDLKVLYRLPFQDGLQFRVSQASGGPITTHNEKGAKYAVDFPMPVGTSVVAARGGTVIDIVRPNKEGSKQTQFLDKANYVRILHDDGTWATYAHLLHFTSELYLGQRVKAGDPIGLSGNSGYSSGPHLHFVIQKNGGESDTSIPFSFYNQHRGAFVARYGDIVAADYTEAGSK</sequence>
<feature type="signal peptide" evidence="1">
    <location>
        <begin position="1"/>
        <end position="27"/>
    </location>
</feature>
<dbReference type="InterPro" id="IPR050570">
    <property type="entry name" value="Cell_wall_metabolism_enzyme"/>
</dbReference>
<evidence type="ECO:0000259" key="2">
    <source>
        <dbReference type="Pfam" id="PF01551"/>
    </source>
</evidence>
<comment type="caution">
    <text evidence="3">The sequence shown here is derived from an EMBL/GenBank/DDBJ whole genome shotgun (WGS) entry which is preliminary data.</text>
</comment>
<keyword evidence="3" id="KW-0378">Hydrolase</keyword>
<reference evidence="3 4" key="1">
    <citation type="submission" date="2019-03" db="EMBL/GenBank/DDBJ databases">
        <title>Genomic Encyclopedia of Type Strains, Phase IV (KMG-IV): sequencing the most valuable type-strain genomes for metagenomic binning, comparative biology and taxonomic classification.</title>
        <authorList>
            <person name="Goeker M."/>
        </authorList>
    </citation>
    <scope>NUCLEOTIDE SEQUENCE [LARGE SCALE GENOMIC DNA]</scope>
    <source>
        <strain evidence="3 4">DSM 100309</strain>
    </source>
</reference>
<evidence type="ECO:0000313" key="4">
    <source>
        <dbReference type="Proteomes" id="UP000295367"/>
    </source>
</evidence>
<dbReference type="PANTHER" id="PTHR21666:SF294">
    <property type="entry name" value="PEPTIDASE M23"/>
    <property type="match status" value="1"/>
</dbReference>
<dbReference type="OrthoDB" id="9815245at2"/>
<evidence type="ECO:0000313" key="3">
    <source>
        <dbReference type="EMBL" id="TCV90608.1"/>
    </source>
</evidence>
<protein>
    <submittedName>
        <fullName evidence="3">Murein DD-endopeptidase MepM/ murein hydrolase activator NlpD</fullName>
    </submittedName>
</protein>
<dbReference type="AlphaFoldDB" id="A0A4R3YH71"/>
<proteinExistence type="predicted"/>
<dbReference type="RefSeq" id="WP_124947477.1">
    <property type="nucleotide sequence ID" value="NZ_BHVT01000073.1"/>
</dbReference>
<evidence type="ECO:0000256" key="1">
    <source>
        <dbReference type="SAM" id="SignalP"/>
    </source>
</evidence>
<dbReference type="EMBL" id="SMCO01000001">
    <property type="protein sequence ID" value="TCV90608.1"/>
    <property type="molecule type" value="Genomic_DNA"/>
</dbReference>
<dbReference type="InterPro" id="IPR016047">
    <property type="entry name" value="M23ase_b-sheet_dom"/>
</dbReference>
<name>A0A4R3YH71_9PROT</name>